<protein>
    <submittedName>
        <fullName evidence="1">Uncharacterized protein</fullName>
    </submittedName>
</protein>
<sequence>MDVRVLEFSFQHCTQTFEIVMVSSFGTCVRDILIVSFDRGVQTSIRAFATHCARSNRHLPIRVLRRKRCFPRTLTKLDWAFRKMPIRH</sequence>
<accession>L0NEH2</accession>
<reference evidence="1 2" key="1">
    <citation type="journal article" date="2013" name="Genome Biol. Evol.">
        <title>Life in an arsenic-containing gold mine: genome and physiology of the autotrophic arsenite-oxidizing bacterium rhizobium sp. NT-26.</title>
        <authorList>
            <person name="Andres J."/>
            <person name="Arsene-Ploetze F."/>
            <person name="Barbe V."/>
            <person name="Brochier-Armanet C."/>
            <person name="Cleiss-Arnold J."/>
            <person name="Coppee J.Y."/>
            <person name="Dillies M.A."/>
            <person name="Geist"/>
            <person name="L"/>
            <person name="Joublin A."/>
            <person name="Koechler S."/>
            <person name="Lassalle F."/>
            <person name="Marchal M."/>
            <person name="Medigue C."/>
            <person name="Muller D."/>
            <person name="Nesme X."/>
            <person name="Plewniak F."/>
            <person name="Proux C."/>
            <person name="Ramirez-Bahena M.H."/>
            <person name="Schenowitz C."/>
            <person name="Sismeiro O."/>
            <person name="Vallenet D."/>
            <person name="Santini J.M."/>
            <person name="Bertin P.N."/>
        </authorList>
    </citation>
    <scope>NUCLEOTIDE SEQUENCE [LARGE SCALE GENOMIC DNA]</scope>
    <source>
        <strain evidence="1 2">NT-26</strain>
    </source>
</reference>
<dbReference type="STRING" id="1125847.NT26_0983"/>
<name>L0NEH2_9HYPH</name>
<keyword evidence="2" id="KW-1185">Reference proteome</keyword>
<evidence type="ECO:0000313" key="2">
    <source>
        <dbReference type="Proteomes" id="UP000010792"/>
    </source>
</evidence>
<dbReference type="KEGG" id="rht:NT26_0983"/>
<organism evidence="1 2">
    <name type="scientific">Pseudorhizobium banfieldiae</name>
    <dbReference type="NCBI Taxonomy" id="1125847"/>
    <lineage>
        <taxon>Bacteria</taxon>
        <taxon>Pseudomonadati</taxon>
        <taxon>Pseudomonadota</taxon>
        <taxon>Alphaproteobacteria</taxon>
        <taxon>Hyphomicrobiales</taxon>
        <taxon>Rhizobiaceae</taxon>
        <taxon>Rhizobium/Agrobacterium group</taxon>
        <taxon>Pseudorhizobium</taxon>
    </lineage>
</organism>
<dbReference type="EMBL" id="FO082820">
    <property type="protein sequence ID" value="CCF18707.1"/>
    <property type="molecule type" value="Genomic_DNA"/>
</dbReference>
<evidence type="ECO:0000313" key="1">
    <source>
        <dbReference type="EMBL" id="CCF18707.1"/>
    </source>
</evidence>
<dbReference type="Proteomes" id="UP000010792">
    <property type="component" value="Chromosome"/>
</dbReference>
<gene>
    <name evidence="1" type="ORF">NT26_0983</name>
</gene>
<proteinExistence type="predicted"/>
<dbReference type="AlphaFoldDB" id="L0NEH2"/>